<dbReference type="SUPFAM" id="SSF48498">
    <property type="entry name" value="Tetracyclin repressor-like, C-terminal domain"/>
    <property type="match status" value="1"/>
</dbReference>
<keyword evidence="1" id="KW-0805">Transcription regulation</keyword>
<dbReference type="Gene3D" id="1.10.357.10">
    <property type="entry name" value="Tetracycline Repressor, domain 2"/>
    <property type="match status" value="1"/>
</dbReference>
<dbReference type="PANTHER" id="PTHR30055">
    <property type="entry name" value="HTH-TYPE TRANSCRIPTIONAL REGULATOR RUTR"/>
    <property type="match status" value="1"/>
</dbReference>
<dbReference type="EMBL" id="JACHLY010000001">
    <property type="protein sequence ID" value="MBB6000503.1"/>
    <property type="molecule type" value="Genomic_DNA"/>
</dbReference>
<dbReference type="InterPro" id="IPR050109">
    <property type="entry name" value="HTH-type_TetR-like_transc_reg"/>
</dbReference>
<proteinExistence type="predicted"/>
<dbReference type="GO" id="GO:0003700">
    <property type="term" value="F:DNA-binding transcription factor activity"/>
    <property type="evidence" value="ECO:0007669"/>
    <property type="project" value="TreeGrafter"/>
</dbReference>
<dbReference type="Gene3D" id="1.10.10.60">
    <property type="entry name" value="Homeodomain-like"/>
    <property type="match status" value="1"/>
</dbReference>
<comment type="caution">
    <text evidence="6">The sequence shown here is derived from an EMBL/GenBank/DDBJ whole genome shotgun (WGS) entry which is preliminary data.</text>
</comment>
<keyword evidence="7" id="KW-1185">Reference proteome</keyword>
<dbReference type="AlphaFoldDB" id="A0A841EHJ3"/>
<dbReference type="SUPFAM" id="SSF46689">
    <property type="entry name" value="Homeodomain-like"/>
    <property type="match status" value="1"/>
</dbReference>
<sequence length="206" mass="22885">MTADLSRIDTQTFDRILCAAARVFARHGLRGLEMASIAAAVADETGVAPAALRRDFPTRLDLACAIALNSGRRLVDDQLADRRPGEPAERIERLVRRHIDHFRHRRAEEDLRRTVLPTLRAVDPARYRELSELRTTYLHHLRSIVADGATQGRFPVDSPDASASAVLETLESVVNWYEPGDGLSAQELGDVYTDLIVHHHLGGPRG</sequence>
<dbReference type="Proteomes" id="UP000578077">
    <property type="component" value="Unassembled WGS sequence"/>
</dbReference>
<reference evidence="6 7" key="1">
    <citation type="submission" date="2020-08" db="EMBL/GenBank/DDBJ databases">
        <title>Sequencing the genomes of 1000 actinobacteria strains.</title>
        <authorList>
            <person name="Klenk H.-P."/>
        </authorList>
    </citation>
    <scope>NUCLEOTIDE SEQUENCE [LARGE SCALE GENOMIC DNA]</scope>
    <source>
        <strain evidence="6 7">DSM 44593</strain>
    </source>
</reference>
<dbReference type="InterPro" id="IPR001647">
    <property type="entry name" value="HTH_TetR"/>
</dbReference>
<evidence type="ECO:0000256" key="3">
    <source>
        <dbReference type="ARBA" id="ARBA00023163"/>
    </source>
</evidence>
<evidence type="ECO:0000313" key="6">
    <source>
        <dbReference type="EMBL" id="MBB6000503.1"/>
    </source>
</evidence>
<organism evidence="6 7">
    <name type="scientific">Streptomonospora salina</name>
    <dbReference type="NCBI Taxonomy" id="104205"/>
    <lineage>
        <taxon>Bacteria</taxon>
        <taxon>Bacillati</taxon>
        <taxon>Actinomycetota</taxon>
        <taxon>Actinomycetes</taxon>
        <taxon>Streptosporangiales</taxon>
        <taxon>Nocardiopsidaceae</taxon>
        <taxon>Streptomonospora</taxon>
    </lineage>
</organism>
<accession>A0A841EHJ3</accession>
<feature type="DNA-binding region" description="H-T-H motif" evidence="4">
    <location>
        <begin position="37"/>
        <end position="56"/>
    </location>
</feature>
<dbReference type="InterPro" id="IPR009057">
    <property type="entry name" value="Homeodomain-like_sf"/>
</dbReference>
<evidence type="ECO:0000259" key="5">
    <source>
        <dbReference type="PROSITE" id="PS50977"/>
    </source>
</evidence>
<dbReference type="GO" id="GO:0000976">
    <property type="term" value="F:transcription cis-regulatory region binding"/>
    <property type="evidence" value="ECO:0007669"/>
    <property type="project" value="TreeGrafter"/>
</dbReference>
<dbReference type="RefSeq" id="WP_184637978.1">
    <property type="nucleotide sequence ID" value="NZ_BAABKT010000032.1"/>
</dbReference>
<evidence type="ECO:0000256" key="1">
    <source>
        <dbReference type="ARBA" id="ARBA00023015"/>
    </source>
</evidence>
<keyword evidence="3" id="KW-0804">Transcription</keyword>
<dbReference type="PROSITE" id="PS50977">
    <property type="entry name" value="HTH_TETR_2"/>
    <property type="match status" value="1"/>
</dbReference>
<name>A0A841EHJ3_9ACTN</name>
<keyword evidence="2 4" id="KW-0238">DNA-binding</keyword>
<evidence type="ECO:0000313" key="7">
    <source>
        <dbReference type="Proteomes" id="UP000578077"/>
    </source>
</evidence>
<evidence type="ECO:0000256" key="4">
    <source>
        <dbReference type="PROSITE-ProRule" id="PRU00335"/>
    </source>
</evidence>
<gene>
    <name evidence="6" type="ORF">HNR25_004254</name>
</gene>
<evidence type="ECO:0000256" key="2">
    <source>
        <dbReference type="ARBA" id="ARBA00023125"/>
    </source>
</evidence>
<feature type="domain" description="HTH tetR-type" evidence="5">
    <location>
        <begin position="10"/>
        <end position="74"/>
    </location>
</feature>
<dbReference type="Pfam" id="PF17932">
    <property type="entry name" value="TetR_C_24"/>
    <property type="match status" value="1"/>
</dbReference>
<dbReference type="PANTHER" id="PTHR30055:SF234">
    <property type="entry name" value="HTH-TYPE TRANSCRIPTIONAL REGULATOR BETI"/>
    <property type="match status" value="1"/>
</dbReference>
<dbReference type="InterPro" id="IPR036271">
    <property type="entry name" value="Tet_transcr_reg_TetR-rel_C_sf"/>
</dbReference>
<dbReference type="InterPro" id="IPR041490">
    <property type="entry name" value="KstR2_TetR_C"/>
</dbReference>
<protein>
    <submittedName>
        <fullName evidence="6">AcrR family transcriptional regulator</fullName>
    </submittedName>
</protein>